<dbReference type="PANTHER" id="PTHR43611:SF3">
    <property type="entry name" value="FLAVIN MONONUCLEOTIDE HYDROLASE 1, CHLOROPLATIC"/>
    <property type="match status" value="1"/>
</dbReference>
<dbReference type="Pfam" id="PF00702">
    <property type="entry name" value="Hydrolase"/>
    <property type="match status" value="1"/>
</dbReference>
<name>A0A2Z6AYF3_9BACT</name>
<dbReference type="SUPFAM" id="SSF56784">
    <property type="entry name" value="HAD-like"/>
    <property type="match status" value="1"/>
</dbReference>
<dbReference type="KEGG" id="dfl:DFE_1553"/>
<dbReference type="CDD" id="cd02603">
    <property type="entry name" value="HAD_sEH-N_like"/>
    <property type="match status" value="1"/>
</dbReference>
<dbReference type="RefSeq" id="WP_126378247.1">
    <property type="nucleotide sequence ID" value="NZ_AP017378.1"/>
</dbReference>
<accession>A0A2Z6AYF3</accession>
<dbReference type="GO" id="GO:0016787">
    <property type="term" value="F:hydrolase activity"/>
    <property type="evidence" value="ECO:0007669"/>
    <property type="project" value="UniProtKB-KW"/>
</dbReference>
<dbReference type="NCBIfam" id="TIGR01509">
    <property type="entry name" value="HAD-SF-IA-v3"/>
    <property type="match status" value="1"/>
</dbReference>
<sequence length="210" mass="24091">MEKKHNDPGARQVDAVIFDFGGVLAEEGFFDGFRALSEAQNIDFTLLSETAVDLAREGGYAEGRIDEQEFWVRLRTQTGLEGTDAELRHELLSRFILRPWMFEYVDKLRAAGYKVAVLSDQTNWLEELDAKHGMLQHFDLVWNSYRTGRTKKEPALFDDFTLALGVAPERALFVDDHGGHIRRAEARGMKAIHYVGREDFERRINEICPL</sequence>
<dbReference type="SFLD" id="SFLDG01129">
    <property type="entry name" value="C1.5:_HAD__Beta-PGM__Phosphata"/>
    <property type="match status" value="1"/>
</dbReference>
<dbReference type="Proteomes" id="UP000269883">
    <property type="component" value="Chromosome"/>
</dbReference>
<dbReference type="InterPro" id="IPR036412">
    <property type="entry name" value="HAD-like_sf"/>
</dbReference>
<evidence type="ECO:0000313" key="2">
    <source>
        <dbReference type="Proteomes" id="UP000269883"/>
    </source>
</evidence>
<organism evidence="1 2">
    <name type="scientific">Desulfovibrio ferrophilus</name>
    <dbReference type="NCBI Taxonomy" id="241368"/>
    <lineage>
        <taxon>Bacteria</taxon>
        <taxon>Pseudomonadati</taxon>
        <taxon>Thermodesulfobacteriota</taxon>
        <taxon>Desulfovibrionia</taxon>
        <taxon>Desulfovibrionales</taxon>
        <taxon>Desulfovibrionaceae</taxon>
        <taxon>Desulfovibrio</taxon>
    </lineage>
</organism>
<reference evidence="1 2" key="1">
    <citation type="journal article" date="2018" name="Sci. Adv.">
        <title>Multi-heme cytochromes provide a pathway for survival in energy-limited environments.</title>
        <authorList>
            <person name="Deng X."/>
            <person name="Dohmae N."/>
            <person name="Nealson K.H."/>
            <person name="Hashimoto K."/>
            <person name="Okamoto A."/>
        </authorList>
    </citation>
    <scope>NUCLEOTIDE SEQUENCE [LARGE SCALE GENOMIC DNA]</scope>
    <source>
        <strain evidence="1 2">IS5</strain>
    </source>
</reference>
<dbReference type="OrthoDB" id="9788657at2"/>
<dbReference type="InterPro" id="IPR006439">
    <property type="entry name" value="HAD-SF_hydro_IA"/>
</dbReference>
<dbReference type="AlphaFoldDB" id="A0A2Z6AYF3"/>
<dbReference type="PANTHER" id="PTHR43611">
    <property type="entry name" value="ALPHA-D-GLUCOSE 1-PHOSPHATE PHOSPHATASE"/>
    <property type="match status" value="1"/>
</dbReference>
<dbReference type="SFLD" id="SFLDS00003">
    <property type="entry name" value="Haloacid_Dehalogenase"/>
    <property type="match status" value="1"/>
</dbReference>
<dbReference type="Gene3D" id="3.40.50.1000">
    <property type="entry name" value="HAD superfamily/HAD-like"/>
    <property type="match status" value="1"/>
</dbReference>
<keyword evidence="1" id="KW-0378">Hydrolase</keyword>
<protein>
    <submittedName>
        <fullName evidence="1">Haloacid dehalogenase domain protein hydrolase</fullName>
    </submittedName>
</protein>
<dbReference type="InterPro" id="IPR023214">
    <property type="entry name" value="HAD_sf"/>
</dbReference>
<keyword evidence="2" id="KW-1185">Reference proteome</keyword>
<gene>
    <name evidence="1" type="ORF">DFE_1553</name>
</gene>
<proteinExistence type="predicted"/>
<evidence type="ECO:0000313" key="1">
    <source>
        <dbReference type="EMBL" id="BBD08279.1"/>
    </source>
</evidence>
<dbReference type="EMBL" id="AP017378">
    <property type="protein sequence ID" value="BBD08279.1"/>
    <property type="molecule type" value="Genomic_DNA"/>
</dbReference>